<dbReference type="InterPro" id="IPR041492">
    <property type="entry name" value="HAD_2"/>
</dbReference>
<dbReference type="InterPro" id="IPR023214">
    <property type="entry name" value="HAD_sf"/>
</dbReference>
<dbReference type="InterPro" id="IPR023198">
    <property type="entry name" value="PGP-like_dom2"/>
</dbReference>
<accession>A0A5C6QS67</accession>
<dbReference type="AlphaFoldDB" id="A0A5C6QS67"/>
<comment type="caution">
    <text evidence="2">The sequence shown here is derived from an EMBL/GenBank/DDBJ whole genome shotgun (WGS) entry which is preliminary data.</text>
</comment>
<dbReference type="EMBL" id="VOLR01000002">
    <property type="protein sequence ID" value="TWX62673.1"/>
    <property type="molecule type" value="Genomic_DNA"/>
</dbReference>
<proteinExistence type="predicted"/>
<reference evidence="2 4" key="1">
    <citation type="submission" date="2019-07" db="EMBL/GenBank/DDBJ databases">
        <title>Genomes of sea-ice associated Colwellia species.</title>
        <authorList>
            <person name="Bowman J.P."/>
        </authorList>
    </citation>
    <scope>NUCLEOTIDE SEQUENCE [LARGE SCALE GENOMIC DNA]</scope>
    <source>
        <strain evidence="1 3">ACAM 607</strain>
        <strain evidence="2 4">IC036</strain>
    </source>
</reference>
<evidence type="ECO:0000313" key="3">
    <source>
        <dbReference type="Proteomes" id="UP000321525"/>
    </source>
</evidence>
<dbReference type="InterPro" id="IPR036412">
    <property type="entry name" value="HAD-like_sf"/>
</dbReference>
<dbReference type="RefSeq" id="WP_146797058.1">
    <property type="nucleotide sequence ID" value="NZ_VOLP01000003.1"/>
</dbReference>
<dbReference type="Pfam" id="PF13419">
    <property type="entry name" value="HAD_2"/>
    <property type="match status" value="1"/>
</dbReference>
<dbReference type="GO" id="GO:0006281">
    <property type="term" value="P:DNA repair"/>
    <property type="evidence" value="ECO:0007669"/>
    <property type="project" value="TreeGrafter"/>
</dbReference>
<keyword evidence="2" id="KW-0378">Hydrolase</keyword>
<dbReference type="Proteomes" id="UP000321917">
    <property type="component" value="Unassembled WGS sequence"/>
</dbReference>
<name>A0A5C6QS67_9GAMM</name>
<dbReference type="SUPFAM" id="SSF56784">
    <property type="entry name" value="HAD-like"/>
    <property type="match status" value="1"/>
</dbReference>
<dbReference type="Gene3D" id="3.40.50.1000">
    <property type="entry name" value="HAD superfamily/HAD-like"/>
    <property type="match status" value="1"/>
</dbReference>
<protein>
    <submittedName>
        <fullName evidence="2">HAD-IA family hydrolase</fullName>
    </submittedName>
</protein>
<dbReference type="PANTHER" id="PTHR43434:SF24">
    <property type="entry name" value="HYDROLASE-RELATED"/>
    <property type="match status" value="1"/>
</dbReference>
<dbReference type="Gene3D" id="1.10.150.240">
    <property type="entry name" value="Putative phosphatase, domain 2"/>
    <property type="match status" value="1"/>
</dbReference>
<organism evidence="2 4">
    <name type="scientific">Colwellia hornerae</name>
    <dbReference type="NCBI Taxonomy" id="89402"/>
    <lineage>
        <taxon>Bacteria</taxon>
        <taxon>Pseudomonadati</taxon>
        <taxon>Pseudomonadota</taxon>
        <taxon>Gammaproteobacteria</taxon>
        <taxon>Alteromonadales</taxon>
        <taxon>Colwelliaceae</taxon>
        <taxon>Colwellia</taxon>
    </lineage>
</organism>
<dbReference type="InterPro" id="IPR006439">
    <property type="entry name" value="HAD-SF_hydro_IA"/>
</dbReference>
<dbReference type="SFLD" id="SFLDG01129">
    <property type="entry name" value="C1.5:_HAD__Beta-PGM__Phosphata"/>
    <property type="match status" value="1"/>
</dbReference>
<evidence type="ECO:0000313" key="4">
    <source>
        <dbReference type="Proteomes" id="UP000321917"/>
    </source>
</evidence>
<dbReference type="Proteomes" id="UP000321525">
    <property type="component" value="Unassembled WGS sequence"/>
</dbReference>
<dbReference type="GO" id="GO:0005829">
    <property type="term" value="C:cytosol"/>
    <property type="evidence" value="ECO:0007669"/>
    <property type="project" value="TreeGrafter"/>
</dbReference>
<dbReference type="GO" id="GO:0008967">
    <property type="term" value="F:phosphoglycolate phosphatase activity"/>
    <property type="evidence" value="ECO:0007669"/>
    <property type="project" value="TreeGrafter"/>
</dbReference>
<gene>
    <name evidence="1" type="ORF">ESZ26_02245</name>
    <name evidence="2" type="ORF">ESZ27_01855</name>
</gene>
<dbReference type="InterPro" id="IPR050155">
    <property type="entry name" value="HAD-like_hydrolase_sf"/>
</dbReference>
<dbReference type="EMBL" id="VOLQ01000002">
    <property type="protein sequence ID" value="TWX71583.1"/>
    <property type="molecule type" value="Genomic_DNA"/>
</dbReference>
<dbReference type="PANTHER" id="PTHR43434">
    <property type="entry name" value="PHOSPHOGLYCOLATE PHOSPHATASE"/>
    <property type="match status" value="1"/>
</dbReference>
<dbReference type="SFLD" id="SFLDG01135">
    <property type="entry name" value="C1.5.6:_HAD__Beta-PGM__Phospha"/>
    <property type="match status" value="1"/>
</dbReference>
<sequence length="221" mass="24333">MHNYKLVIFDWDGTLMDSVDRIVFSMQATAVALSLAPPAYHQAKQIIGLSLPKAIATLFPEANEEQVQLLTAQYKHQYVEVNTTPTPLFDHALELLVNLKNEGKLLAVATGKARAGLQRVWLASDTEHFFHASRCADESISKPDPDMINSLLAELKIEKHQAVMIGDTSFDLEMAQSAGIDSIGVTYGVHDEEVLSKYQPKAIVGSLAQLHQLLLNRAVKG</sequence>
<evidence type="ECO:0000313" key="1">
    <source>
        <dbReference type="EMBL" id="TWX62673.1"/>
    </source>
</evidence>
<dbReference type="OrthoDB" id="9782449at2"/>
<evidence type="ECO:0000313" key="2">
    <source>
        <dbReference type="EMBL" id="TWX71583.1"/>
    </source>
</evidence>
<dbReference type="SFLD" id="SFLDS00003">
    <property type="entry name" value="Haloacid_Dehalogenase"/>
    <property type="match status" value="1"/>
</dbReference>
<keyword evidence="3" id="KW-1185">Reference proteome</keyword>
<dbReference type="NCBIfam" id="TIGR01549">
    <property type="entry name" value="HAD-SF-IA-v1"/>
    <property type="match status" value="1"/>
</dbReference>